<feature type="transmembrane region" description="Helical" evidence="1">
    <location>
        <begin position="246"/>
        <end position="269"/>
    </location>
</feature>
<feature type="transmembrane region" description="Helical" evidence="1">
    <location>
        <begin position="128"/>
        <end position="148"/>
    </location>
</feature>
<accession>A0AAX4J8B0</accession>
<evidence type="ECO:0000256" key="1">
    <source>
        <dbReference type="SAM" id="Phobius"/>
    </source>
</evidence>
<sequence length="432" mass="49803">MKLISIYLFYMFKSLTPFSPFLVPFLIDTKKFKNKEIYNNLNIYFFISSLLISLVAFLILRICDSRISLFLDTLLEFLGCCILYMMDERNFFLGKLCSILHGSSTSLNSILKSAIASSSGDNNLESKVLMNNITIIKCIASVFSSWIGQDIFLRIKKYDFNLLINVSTLLVCLVLTMFIPQNNLKEVKKNSIISELSDNLELFSNFKIISNCLLNITANILVICLAFFSANIFIERRRVGYNRLNNVIFIIMAPFRYISIFLIKLYKILGGNPKESQDDVDTNKKEIVIHGYIDGISKICSALICYFMGRINIQETSLYKYSFCVILLSIFSLFFLYLVSSLSLSYIFFTIAFALSSSAKIILYSSFSSLEYKNFIFSVNMFVSSFIHIFLSYLSIYRKANIQQRFKYYIVTSILLMSFSLGLYCLNNFRKI</sequence>
<dbReference type="Proteomes" id="UP001334084">
    <property type="component" value="Chromosome 1"/>
</dbReference>
<dbReference type="KEGG" id="vnx:VNE69_01118"/>
<dbReference type="RefSeq" id="XP_065328325.1">
    <property type="nucleotide sequence ID" value="XM_065472253.1"/>
</dbReference>
<dbReference type="GeneID" id="90539983"/>
<keyword evidence="1" id="KW-0472">Membrane</keyword>
<proteinExistence type="predicted"/>
<dbReference type="AlphaFoldDB" id="A0AAX4J8B0"/>
<keyword evidence="3" id="KW-1185">Reference proteome</keyword>
<dbReference type="InterPro" id="IPR036259">
    <property type="entry name" value="MFS_trans_sf"/>
</dbReference>
<feature type="transmembrane region" description="Helical" evidence="1">
    <location>
        <begin position="321"/>
        <end position="339"/>
    </location>
</feature>
<protein>
    <submittedName>
        <fullName evidence="2">Transporter protein</fullName>
    </submittedName>
</protein>
<reference evidence="2" key="1">
    <citation type="journal article" date="2024" name="BMC Genomics">
        <title>Functional annotation of a divergent genome using sequence and structure-based similarity.</title>
        <authorList>
            <person name="Svedberg D."/>
            <person name="Winiger R.R."/>
            <person name="Berg A."/>
            <person name="Sharma H."/>
            <person name="Tellgren-Roth C."/>
            <person name="Debrunner-Vossbrinck B.A."/>
            <person name="Vossbrinck C.R."/>
            <person name="Barandun J."/>
        </authorList>
    </citation>
    <scope>NUCLEOTIDE SEQUENCE</scope>
    <source>
        <strain evidence="2">Illinois isolate</strain>
    </source>
</reference>
<organism evidence="2 3">
    <name type="scientific">Vairimorpha necatrix</name>
    <dbReference type="NCBI Taxonomy" id="6039"/>
    <lineage>
        <taxon>Eukaryota</taxon>
        <taxon>Fungi</taxon>
        <taxon>Fungi incertae sedis</taxon>
        <taxon>Microsporidia</taxon>
        <taxon>Nosematidae</taxon>
        <taxon>Vairimorpha</taxon>
    </lineage>
</organism>
<feature type="transmembrane region" description="Helical" evidence="1">
    <location>
        <begin position="208"/>
        <end position="234"/>
    </location>
</feature>
<dbReference type="SUPFAM" id="SSF103473">
    <property type="entry name" value="MFS general substrate transporter"/>
    <property type="match status" value="1"/>
</dbReference>
<name>A0AAX4J8B0_9MICR</name>
<gene>
    <name evidence="2" type="ORF">VNE69_01118</name>
</gene>
<feature type="transmembrane region" description="Helical" evidence="1">
    <location>
        <begin position="43"/>
        <end position="60"/>
    </location>
</feature>
<feature type="transmembrane region" description="Helical" evidence="1">
    <location>
        <begin position="375"/>
        <end position="396"/>
    </location>
</feature>
<feature type="transmembrane region" description="Helical" evidence="1">
    <location>
        <begin position="345"/>
        <end position="363"/>
    </location>
</feature>
<keyword evidence="1" id="KW-1133">Transmembrane helix</keyword>
<evidence type="ECO:0000313" key="3">
    <source>
        <dbReference type="Proteomes" id="UP001334084"/>
    </source>
</evidence>
<evidence type="ECO:0000313" key="2">
    <source>
        <dbReference type="EMBL" id="WUR02180.1"/>
    </source>
</evidence>
<dbReference type="EMBL" id="CP142726">
    <property type="protein sequence ID" value="WUR02180.1"/>
    <property type="molecule type" value="Genomic_DNA"/>
</dbReference>
<keyword evidence="1" id="KW-0812">Transmembrane</keyword>
<feature type="transmembrane region" description="Helical" evidence="1">
    <location>
        <begin position="160"/>
        <end position="179"/>
    </location>
</feature>
<feature type="transmembrane region" description="Helical" evidence="1">
    <location>
        <begin position="67"/>
        <end position="86"/>
    </location>
</feature>
<feature type="transmembrane region" description="Helical" evidence="1">
    <location>
        <begin position="408"/>
        <end position="426"/>
    </location>
</feature>
<feature type="transmembrane region" description="Helical" evidence="1">
    <location>
        <begin position="7"/>
        <end position="27"/>
    </location>
</feature>
<feature type="transmembrane region" description="Helical" evidence="1">
    <location>
        <begin position="289"/>
        <end position="309"/>
    </location>
</feature>